<dbReference type="Proteomes" id="UP000271817">
    <property type="component" value="Unassembled WGS sequence"/>
</dbReference>
<feature type="transmembrane region" description="Helical" evidence="5">
    <location>
        <begin position="48"/>
        <end position="65"/>
    </location>
</feature>
<comment type="subcellular location">
    <subcellularLocation>
        <location evidence="1">Membrane</location>
        <topology evidence="1">Multi-pass membrane protein</topology>
    </subcellularLocation>
</comment>
<feature type="transmembrane region" description="Helical" evidence="5">
    <location>
        <begin position="252"/>
        <end position="278"/>
    </location>
</feature>
<evidence type="ECO:0000313" key="8">
    <source>
        <dbReference type="EMBL" id="KPX66484.1"/>
    </source>
</evidence>
<feature type="transmembrane region" description="Helical" evidence="5">
    <location>
        <begin position="425"/>
        <end position="444"/>
    </location>
</feature>
<reference evidence="8 11" key="2">
    <citation type="submission" date="2015-09" db="EMBL/GenBank/DDBJ databases">
        <title>Genome announcement of multiple Pseudomonas syringae strains.</title>
        <authorList>
            <person name="Thakur S."/>
            <person name="Wang P.W."/>
            <person name="Gong Y."/>
            <person name="Weir B.S."/>
            <person name="Guttman D.S."/>
        </authorList>
    </citation>
    <scope>NUCLEOTIDE SEQUENCE [LARGE SCALE GENOMIC DNA]</scope>
    <source>
        <strain evidence="8 11">ICMP3507</strain>
    </source>
</reference>
<feature type="transmembrane region" description="Helical" evidence="5">
    <location>
        <begin position="101"/>
        <end position="121"/>
    </location>
</feature>
<evidence type="ECO:0000313" key="10">
    <source>
        <dbReference type="Proteomes" id="UP000037943"/>
    </source>
</evidence>
<evidence type="ECO:0000313" key="9">
    <source>
        <dbReference type="EMBL" id="RMU23442.1"/>
    </source>
</evidence>
<keyword evidence="10" id="KW-1185">Reference proteome</keyword>
<keyword evidence="2 5" id="KW-0812">Transmembrane</keyword>
<reference evidence="9 12" key="4">
    <citation type="submission" date="2018-08" db="EMBL/GenBank/DDBJ databases">
        <title>Recombination of ecologically and evolutionarily significant loci maintains genetic cohesion in the Pseudomonas syringae species complex.</title>
        <authorList>
            <person name="Dillon M."/>
            <person name="Thakur S."/>
            <person name="Almeida R.N.D."/>
            <person name="Weir B.S."/>
            <person name="Guttman D.S."/>
        </authorList>
    </citation>
    <scope>NUCLEOTIDE SEQUENCE [LARGE SCALE GENOMIC DNA]</scope>
    <source>
        <strain evidence="9 12">ICMP 3402</strain>
    </source>
</reference>
<gene>
    <name evidence="7" type="ORF">AC499_5589</name>
    <name evidence="8" type="ORF">ALO35_04438</name>
    <name evidence="9" type="ORF">ALP33_02662</name>
</gene>
<reference evidence="7" key="1">
    <citation type="submission" date="2015-07" db="EMBL/GenBank/DDBJ databases">
        <authorList>
            <person name="O'Brien H.E."/>
            <person name="Thakur S."/>
            <person name="Gong Y."/>
            <person name="Wang P.W."/>
            <person name="Guttman D.S."/>
        </authorList>
    </citation>
    <scope>NUCLEOTIDE SEQUENCE</scope>
    <source>
        <strain evidence="7">107</strain>
    </source>
</reference>
<evidence type="ECO:0000313" key="7">
    <source>
        <dbReference type="EMBL" id="KPC14631.1"/>
    </source>
</evidence>
<proteinExistence type="predicted"/>
<dbReference type="PANTHER" id="PTHR37422">
    <property type="entry name" value="TEICHURONIC ACID BIOSYNTHESIS PROTEIN TUAE"/>
    <property type="match status" value="1"/>
</dbReference>
<evidence type="ECO:0000256" key="3">
    <source>
        <dbReference type="ARBA" id="ARBA00022989"/>
    </source>
</evidence>
<feature type="transmembrane region" description="Helical" evidence="5">
    <location>
        <begin position="133"/>
        <end position="150"/>
    </location>
</feature>
<feature type="transmembrane region" description="Helical" evidence="5">
    <location>
        <begin position="222"/>
        <end position="240"/>
    </location>
</feature>
<evidence type="ECO:0000313" key="11">
    <source>
        <dbReference type="Proteomes" id="UP000050265"/>
    </source>
</evidence>
<dbReference type="InterPro" id="IPR051533">
    <property type="entry name" value="WaaL-like"/>
</dbReference>
<comment type="caution">
    <text evidence="8">The sequence shown here is derived from an EMBL/GenBank/DDBJ whole genome shotgun (WGS) entry which is preliminary data.</text>
</comment>
<evidence type="ECO:0000256" key="4">
    <source>
        <dbReference type="ARBA" id="ARBA00023136"/>
    </source>
</evidence>
<evidence type="ECO:0000256" key="5">
    <source>
        <dbReference type="SAM" id="Phobius"/>
    </source>
</evidence>
<evidence type="ECO:0000256" key="1">
    <source>
        <dbReference type="ARBA" id="ARBA00004141"/>
    </source>
</evidence>
<feature type="transmembrane region" description="Helical" evidence="5">
    <location>
        <begin position="162"/>
        <end position="180"/>
    </location>
</feature>
<feature type="transmembrane region" description="Helical" evidence="5">
    <location>
        <begin position="399"/>
        <end position="419"/>
    </location>
</feature>
<sequence length="471" mass="50799">MPLALPLGLMFSLIFGVMICMLPAPFVVAAAIGLAAAATIIRRPVRGLVLFCLIGTFLPYSTIQIGVRTTVSEALIMLTWASYLLHAVFQERNTVPKMLSTEKLLVALMLFSAFPFLVGQLTVVADGNGPINWVRWLFNLSILFLVPRLLTDLKTLEKAVMALLGGTLLLLVLSISVYVTKGSATAIIPILGSLGYSGADILSESLLSLASRMGSPWMHPNVAGGALAMLLPLAFCFGMTRTGSARRLGLTVAALGAIGLLLTGSRGALLSLIAVMLLMARRRIPHLGRLLMGGLVAGIFLLAFYPPLQDRLMGLFTADDASTAIRFLEYSHFPDAVATFPFGIGFKVDPPVLGYTKFGISNLWLNFIYKIGLPGMLLFIAVTISWWKEVRPGSDRVVLTRENAIALGCTTGVLSALFSGLFDHYFSFTSVLVALFWLFVGISLHETRRLRAKAETTPQHPDASHEPGASS</sequence>
<accession>A0A0N0X0L5</accession>
<protein>
    <recommendedName>
        <fullName evidence="6">O-antigen ligase-related domain-containing protein</fullName>
    </recommendedName>
</protein>
<dbReference type="EMBL" id="LJQP01000281">
    <property type="protein sequence ID" value="KPX66484.1"/>
    <property type="molecule type" value="Genomic_DNA"/>
</dbReference>
<dbReference type="RefSeq" id="WP_005744477.1">
    <property type="nucleotide sequence ID" value="NZ_CP020351.1"/>
</dbReference>
<keyword evidence="3 5" id="KW-1133">Transmembrane helix</keyword>
<feature type="transmembrane region" description="Helical" evidence="5">
    <location>
        <begin position="12"/>
        <end position="41"/>
    </location>
</feature>
<feature type="transmembrane region" description="Helical" evidence="5">
    <location>
        <begin position="367"/>
        <end position="387"/>
    </location>
</feature>
<name>A0A0N0X0L5_PSEAV</name>
<evidence type="ECO:0000256" key="2">
    <source>
        <dbReference type="ARBA" id="ARBA00022692"/>
    </source>
</evidence>
<dbReference type="PATRIC" id="fig|53707.5.peg.3121"/>
<dbReference type="EMBL" id="RBTW01000014">
    <property type="protein sequence ID" value="RMU23442.1"/>
    <property type="molecule type" value="Genomic_DNA"/>
</dbReference>
<dbReference type="AlphaFoldDB" id="A0A0N0X0L5"/>
<dbReference type="GO" id="GO:0016020">
    <property type="term" value="C:membrane"/>
    <property type="evidence" value="ECO:0007669"/>
    <property type="project" value="UniProtKB-SubCell"/>
</dbReference>
<keyword evidence="4 5" id="KW-0472">Membrane</keyword>
<dbReference type="EMBL" id="LGLK01000071">
    <property type="protein sequence ID" value="KPC14631.1"/>
    <property type="molecule type" value="Genomic_DNA"/>
</dbReference>
<feature type="domain" description="O-antigen ligase-related" evidence="6">
    <location>
        <begin position="252"/>
        <end position="380"/>
    </location>
</feature>
<organism evidence="8 11">
    <name type="scientific">Pseudomonas amygdali pv. lachrymans</name>
    <name type="common">Pseudomonas syringae pv. lachrymans</name>
    <dbReference type="NCBI Taxonomy" id="53707"/>
    <lineage>
        <taxon>Bacteria</taxon>
        <taxon>Pseudomonadati</taxon>
        <taxon>Pseudomonadota</taxon>
        <taxon>Gammaproteobacteria</taxon>
        <taxon>Pseudomonadales</taxon>
        <taxon>Pseudomonadaceae</taxon>
        <taxon>Pseudomonas</taxon>
        <taxon>Pseudomonas amygdali</taxon>
    </lineage>
</organism>
<feature type="transmembrane region" description="Helical" evidence="5">
    <location>
        <begin position="290"/>
        <end position="308"/>
    </location>
</feature>
<reference evidence="7 10" key="3">
    <citation type="submission" date="2015-10" db="EMBL/GenBank/DDBJ databases">
        <title>Comparative genomics and high-throughput reverse genetic screens identify a new phytobacterial MAMP and an Arabidopsis receptor required for immune elicitation.</title>
        <authorList>
            <person name="Mott G.A."/>
            <person name="Thakur S."/>
            <person name="Wang P.W."/>
            <person name="Desveaux D."/>
            <person name="Guttman D.S."/>
        </authorList>
    </citation>
    <scope>NUCLEOTIDE SEQUENCE [LARGE SCALE GENOMIC DNA]</scope>
    <source>
        <strain evidence="7 10">107</strain>
    </source>
</reference>
<evidence type="ECO:0000313" key="12">
    <source>
        <dbReference type="Proteomes" id="UP000271817"/>
    </source>
</evidence>
<dbReference type="InterPro" id="IPR007016">
    <property type="entry name" value="O-antigen_ligase-rel_domated"/>
</dbReference>
<dbReference type="Proteomes" id="UP000037943">
    <property type="component" value="Unassembled WGS sequence"/>
</dbReference>
<dbReference type="Pfam" id="PF04932">
    <property type="entry name" value="Wzy_C"/>
    <property type="match status" value="1"/>
</dbReference>
<dbReference type="PANTHER" id="PTHR37422:SF23">
    <property type="entry name" value="TEICHURONIC ACID BIOSYNTHESIS PROTEIN TUAE"/>
    <property type="match status" value="1"/>
</dbReference>
<dbReference type="Proteomes" id="UP000050265">
    <property type="component" value="Unassembled WGS sequence"/>
</dbReference>
<evidence type="ECO:0000259" key="6">
    <source>
        <dbReference type="Pfam" id="PF04932"/>
    </source>
</evidence>